<dbReference type="Gene3D" id="3.30.70.250">
    <property type="entry name" value="Malonyl-CoA ACP transacylase, ACP-binding"/>
    <property type="match status" value="1"/>
</dbReference>
<organism evidence="1 2">
    <name type="scientific">Haemophilus influenzae</name>
    <dbReference type="NCBI Taxonomy" id="727"/>
    <lineage>
        <taxon>Bacteria</taxon>
        <taxon>Pseudomonadati</taxon>
        <taxon>Pseudomonadota</taxon>
        <taxon>Gammaproteobacteria</taxon>
        <taxon>Pasteurellales</taxon>
        <taxon>Pasteurellaceae</taxon>
        <taxon>Haemophilus</taxon>
    </lineage>
</organism>
<keyword evidence="1" id="KW-0808">Transferase</keyword>
<protein>
    <submittedName>
        <fullName evidence="1">[Acyl-carrier-protein] S-malonyltransferase</fullName>
        <ecNumber evidence="1">2.3.1.39</ecNumber>
    </submittedName>
</protein>
<proteinExistence type="predicted"/>
<sequence>MLCKQAEEGEVVSAVNFNSPGQVVIAGAKAAVERAAALCKEAGGETCIAVSCERTFSLCINETCSRAISGNT</sequence>
<dbReference type="EMBL" id="UASK01000004">
    <property type="protein sequence ID" value="SPX41194.1"/>
    <property type="molecule type" value="Genomic_DNA"/>
</dbReference>
<keyword evidence="1" id="KW-0012">Acyltransferase</keyword>
<dbReference type="SUPFAM" id="SSF55048">
    <property type="entry name" value="Probable ACP-binding domain of malonyl-CoA ACP transacylase"/>
    <property type="match status" value="1"/>
</dbReference>
<reference evidence="1 2" key="1">
    <citation type="submission" date="2018-06" db="EMBL/GenBank/DDBJ databases">
        <authorList>
            <consortium name="Pathogen Informatics"/>
            <person name="Doyle S."/>
        </authorList>
    </citation>
    <scope>NUCLEOTIDE SEQUENCE [LARGE SCALE GENOMIC DNA]</scope>
    <source>
        <strain evidence="1 2">NCTC11872</strain>
    </source>
</reference>
<evidence type="ECO:0000313" key="2">
    <source>
        <dbReference type="Proteomes" id="UP000249936"/>
    </source>
</evidence>
<evidence type="ECO:0000313" key="1">
    <source>
        <dbReference type="EMBL" id="SPX41194.1"/>
    </source>
</evidence>
<dbReference type="EC" id="2.3.1.39" evidence="1"/>
<gene>
    <name evidence="1" type="primary">fabD_2</name>
    <name evidence="1" type="ORF">NCTC11872_00791</name>
</gene>
<dbReference type="AlphaFoldDB" id="A0A2X1PMF0"/>
<accession>A0A2X1PMF0</accession>
<name>A0A2X1PMF0_HAEIF</name>
<dbReference type="InterPro" id="IPR016036">
    <property type="entry name" value="Malonyl_transacylase_ACP-bd"/>
</dbReference>
<dbReference type="Proteomes" id="UP000249936">
    <property type="component" value="Unassembled WGS sequence"/>
</dbReference>
<dbReference type="GO" id="GO:0004314">
    <property type="term" value="F:[acyl-carrier-protein] S-malonyltransferase activity"/>
    <property type="evidence" value="ECO:0007669"/>
    <property type="project" value="UniProtKB-EC"/>
</dbReference>